<evidence type="ECO:0000259" key="18">
    <source>
        <dbReference type="PROSITE" id="PS50110"/>
    </source>
</evidence>
<keyword evidence="12 16" id="KW-0472">Membrane</keyword>
<dbReference type="CDD" id="cd17546">
    <property type="entry name" value="REC_hyHK_CKI1_RcsC-like"/>
    <property type="match status" value="1"/>
</dbReference>
<feature type="modified residue" description="4-aspartylphosphate" evidence="14">
    <location>
        <position position="1019"/>
    </location>
</feature>
<dbReference type="SUPFAM" id="SSF47384">
    <property type="entry name" value="Homodimeric domain of signal transducing histidine kinase"/>
    <property type="match status" value="1"/>
</dbReference>
<feature type="region of interest" description="Disordered" evidence="15">
    <location>
        <begin position="719"/>
        <end position="747"/>
    </location>
</feature>
<dbReference type="PROSITE" id="PS50109">
    <property type="entry name" value="HIS_KIN"/>
    <property type="match status" value="1"/>
</dbReference>
<dbReference type="GO" id="GO:0005524">
    <property type="term" value="F:ATP binding"/>
    <property type="evidence" value="ECO:0007669"/>
    <property type="project" value="UniProtKB-KW"/>
</dbReference>
<keyword evidence="11" id="KW-0902">Two-component regulatory system</keyword>
<name>N1PDJ9_DOTSN</name>
<organism evidence="19 20">
    <name type="scientific">Dothistroma septosporum (strain NZE10 / CBS 128990)</name>
    <name type="common">Red band needle blight fungus</name>
    <name type="synonym">Mycosphaerella pini</name>
    <dbReference type="NCBI Taxonomy" id="675120"/>
    <lineage>
        <taxon>Eukaryota</taxon>
        <taxon>Fungi</taxon>
        <taxon>Dikarya</taxon>
        <taxon>Ascomycota</taxon>
        <taxon>Pezizomycotina</taxon>
        <taxon>Dothideomycetes</taxon>
        <taxon>Dothideomycetidae</taxon>
        <taxon>Mycosphaerellales</taxon>
        <taxon>Mycosphaerellaceae</taxon>
        <taxon>Dothistroma</taxon>
    </lineage>
</organism>
<evidence type="ECO:0000256" key="2">
    <source>
        <dbReference type="ARBA" id="ARBA00004370"/>
    </source>
</evidence>
<feature type="compositionally biased region" description="Polar residues" evidence="15">
    <location>
        <begin position="851"/>
        <end position="885"/>
    </location>
</feature>
<dbReference type="Pfam" id="PF00072">
    <property type="entry name" value="Response_reg"/>
    <property type="match status" value="1"/>
</dbReference>
<feature type="transmembrane region" description="Helical" evidence="16">
    <location>
        <begin position="384"/>
        <end position="409"/>
    </location>
</feature>
<dbReference type="HOGENOM" id="CLU_003731_0_0_1"/>
<comment type="subcellular location">
    <subcellularLocation>
        <location evidence="2">Membrane</location>
    </subcellularLocation>
</comment>
<dbReference type="GO" id="GO:0000155">
    <property type="term" value="F:phosphorelay sensor kinase activity"/>
    <property type="evidence" value="ECO:0007669"/>
    <property type="project" value="InterPro"/>
</dbReference>
<feature type="region of interest" description="Disordered" evidence="15">
    <location>
        <begin position="846"/>
        <end position="897"/>
    </location>
</feature>
<evidence type="ECO:0000256" key="7">
    <source>
        <dbReference type="ARBA" id="ARBA00022741"/>
    </source>
</evidence>
<dbReference type="InterPro" id="IPR004358">
    <property type="entry name" value="Sig_transdc_His_kin-like_C"/>
</dbReference>
<gene>
    <name evidence="19" type="ORF">DOTSEDRAFT_137279</name>
</gene>
<dbReference type="Gene3D" id="3.30.565.10">
    <property type="entry name" value="Histidine kinase-like ATPase, C-terminal domain"/>
    <property type="match status" value="1"/>
</dbReference>
<dbReference type="Pfam" id="PF00512">
    <property type="entry name" value="HisKA"/>
    <property type="match status" value="1"/>
</dbReference>
<dbReference type="InterPro" id="IPR036890">
    <property type="entry name" value="HATPase_C_sf"/>
</dbReference>
<evidence type="ECO:0000256" key="9">
    <source>
        <dbReference type="ARBA" id="ARBA00022840"/>
    </source>
</evidence>
<dbReference type="InterPro" id="IPR003661">
    <property type="entry name" value="HisK_dim/P_dom"/>
</dbReference>
<dbReference type="SMART" id="SM00448">
    <property type="entry name" value="REC"/>
    <property type="match status" value="1"/>
</dbReference>
<dbReference type="AlphaFoldDB" id="N1PDJ9"/>
<feature type="transmembrane region" description="Helical" evidence="16">
    <location>
        <begin position="12"/>
        <end position="31"/>
    </location>
</feature>
<dbReference type="GO" id="GO:0007234">
    <property type="term" value="P:osmosensory signaling via phosphorelay pathway"/>
    <property type="evidence" value="ECO:0007669"/>
    <property type="project" value="UniProtKB-ARBA"/>
</dbReference>
<sequence>MVRISVRQQLSLLLVLSGAIGLAVLAIAVWVTNHNFVIGISASRLELTASLKAAQVAFNLELMQTAATFITTRAIVRTALANYNNGSNTAANAFDTARADLIATLGNVGPLQNALVLQAEVFSRNTSGPYGSYSVLNATGAGVDGIVLPWNNSDGSQVTLGGNGNMSYPPALYPNLTISDAAAGPPTASYNGIVLDGKSTLVLGPLFISPELSLLSLTLPMMNDTTVSDDILGWVTVVTDARLIQEVIQDQRGLGKSGQTLLLGPVNTTNQFRPGVLGTSASADTEVHYLLPLNKTAKARHAKYIIGTDNPPFPASAYPAVARALEENARGVADVGSEMRTHNEMDKQVSVGYSVPPTDLVDWIIIVEQARDEVWEPINRLRTIILSCLFGVVGFMLIISFPIAHWAVLPILRLRAATSESVEPPPTSGSSGSSGTLGYFSKEGARSPDECPIKHQSGFFGSMRSFKMMGIRHYYQKHIATHVEKREGEERDYRIPGKVKAPKYWVKDEFFDLIKTFNEMSDELFAMFTQLDDRVRQRTLELEQSKKAAEAANESKTMFLANVSHELKTPLNGILGMCAVSMEEDDPSKLRRSFGIIYKSGDLLLRTLNDLLTFSTNQVGRQALTLDEKEFTLRDLETQVLAIFSDQARDKKIALSVHIDEPPGDPFGMTAKLKDIMFWGDIHRILQVVINLTSNALKFTPADGSVTVVVRCLPEAPLRKASTKQDPSTSLAHKKRSSGLADTESSGTACFINPREQAYVPEKTSAPPGNDMVIEFEVRDTGPGIEEASQARIFEPFVQGDAGLSRKHSGTGLGLSICSQLAKLMRGSIGLTSALEEGSTFNMRIPLRQLNMRSGSPRTSTSAGGSRRQSLSNSEPITRQSTNGSLHGAPLPIAPAVTDLGGTRAQWDYKKPEVAPSPTAPKQSQSPLKQAVQGAAKAAKAKKNPKAGPDFSKVRVLVAEDNKVNQEVIMRMLKLEQITEVTIAEDGQVALDLVKSKSAPACLEQSASHEHPYDIIFMDVQMPNMDGLTSTKLIREFGFKQPIVALTAFAERSNIDECYGAGMDFFLAKPIKRPQLKKVLTDHCPPTQVPEQPLAVHGDAVGCAEASKEAAKENATPVPNPKEDITSATTQSDGNVEVI</sequence>
<evidence type="ECO:0000256" key="10">
    <source>
        <dbReference type="ARBA" id="ARBA00022989"/>
    </source>
</evidence>
<dbReference type="SUPFAM" id="SSF55874">
    <property type="entry name" value="ATPase domain of HSP90 chaperone/DNA topoisomerase II/histidine kinase"/>
    <property type="match status" value="1"/>
</dbReference>
<evidence type="ECO:0000256" key="14">
    <source>
        <dbReference type="PROSITE-ProRule" id="PRU00169"/>
    </source>
</evidence>
<dbReference type="EMBL" id="KB446544">
    <property type="protein sequence ID" value="EME40174.1"/>
    <property type="molecule type" value="Genomic_DNA"/>
</dbReference>
<feature type="compositionally biased region" description="Low complexity" evidence="15">
    <location>
        <begin position="420"/>
        <end position="436"/>
    </location>
</feature>
<dbReference type="Pfam" id="PF02518">
    <property type="entry name" value="HATPase_c"/>
    <property type="match status" value="1"/>
</dbReference>
<dbReference type="GO" id="GO:0009927">
    <property type="term" value="F:histidine phosphotransfer kinase activity"/>
    <property type="evidence" value="ECO:0007669"/>
    <property type="project" value="TreeGrafter"/>
</dbReference>
<keyword evidence="13" id="KW-0325">Glycoprotein</keyword>
<keyword evidence="10 16" id="KW-1133">Transmembrane helix</keyword>
<dbReference type="eggNOG" id="KOG0519">
    <property type="taxonomic scope" value="Eukaryota"/>
</dbReference>
<feature type="domain" description="Response regulatory" evidence="18">
    <location>
        <begin position="955"/>
        <end position="1084"/>
    </location>
</feature>
<keyword evidence="7" id="KW-0547">Nucleotide-binding</keyword>
<evidence type="ECO:0000256" key="3">
    <source>
        <dbReference type="ARBA" id="ARBA00012438"/>
    </source>
</evidence>
<feature type="region of interest" description="Disordered" evidence="15">
    <location>
        <begin position="1106"/>
        <end position="1139"/>
    </location>
</feature>
<protein>
    <recommendedName>
        <fullName evidence="3">histidine kinase</fullName>
        <ecNumber evidence="3">2.7.13.3</ecNumber>
    </recommendedName>
</protein>
<dbReference type="InterPro" id="IPR005467">
    <property type="entry name" value="His_kinase_dom"/>
</dbReference>
<keyword evidence="9" id="KW-0067">ATP-binding</keyword>
<dbReference type="SMART" id="SM00387">
    <property type="entry name" value="HATPase_c"/>
    <property type="match status" value="1"/>
</dbReference>
<evidence type="ECO:0000256" key="16">
    <source>
        <dbReference type="SAM" id="Phobius"/>
    </source>
</evidence>
<accession>N1PDJ9</accession>
<evidence type="ECO:0000256" key="1">
    <source>
        <dbReference type="ARBA" id="ARBA00000085"/>
    </source>
</evidence>
<evidence type="ECO:0000256" key="15">
    <source>
        <dbReference type="SAM" id="MobiDB-lite"/>
    </source>
</evidence>
<dbReference type="InterPro" id="IPR036097">
    <property type="entry name" value="HisK_dim/P_sf"/>
</dbReference>
<dbReference type="PANTHER" id="PTHR43047">
    <property type="entry name" value="TWO-COMPONENT HISTIDINE PROTEIN KINASE"/>
    <property type="match status" value="1"/>
</dbReference>
<dbReference type="Gene3D" id="1.10.287.130">
    <property type="match status" value="1"/>
</dbReference>
<feature type="region of interest" description="Disordered" evidence="15">
    <location>
        <begin position="912"/>
        <end position="949"/>
    </location>
</feature>
<dbReference type="GO" id="GO:0005886">
    <property type="term" value="C:plasma membrane"/>
    <property type="evidence" value="ECO:0007669"/>
    <property type="project" value="TreeGrafter"/>
</dbReference>
<dbReference type="SUPFAM" id="SSF52172">
    <property type="entry name" value="CheY-like"/>
    <property type="match status" value="1"/>
</dbReference>
<dbReference type="CDD" id="cd00082">
    <property type="entry name" value="HisKA"/>
    <property type="match status" value="1"/>
</dbReference>
<feature type="compositionally biased region" description="Low complexity" evidence="15">
    <location>
        <begin position="929"/>
        <end position="938"/>
    </location>
</feature>
<evidence type="ECO:0000256" key="6">
    <source>
        <dbReference type="ARBA" id="ARBA00022692"/>
    </source>
</evidence>
<proteinExistence type="predicted"/>
<evidence type="ECO:0000256" key="5">
    <source>
        <dbReference type="ARBA" id="ARBA00022679"/>
    </source>
</evidence>
<evidence type="ECO:0000259" key="17">
    <source>
        <dbReference type="PROSITE" id="PS50109"/>
    </source>
</evidence>
<dbReference type="InterPro" id="IPR003594">
    <property type="entry name" value="HATPase_dom"/>
</dbReference>
<feature type="region of interest" description="Disordered" evidence="15">
    <location>
        <begin position="420"/>
        <end position="450"/>
    </location>
</feature>
<dbReference type="STRING" id="675120.N1PDJ9"/>
<keyword evidence="8" id="KW-0418">Kinase</keyword>
<keyword evidence="6 16" id="KW-0812">Transmembrane</keyword>
<dbReference type="Gene3D" id="3.40.50.2300">
    <property type="match status" value="1"/>
</dbReference>
<evidence type="ECO:0000256" key="12">
    <source>
        <dbReference type="ARBA" id="ARBA00023136"/>
    </source>
</evidence>
<feature type="compositionally biased region" description="Polar residues" evidence="15">
    <location>
        <begin position="1126"/>
        <end position="1139"/>
    </location>
</feature>
<dbReference type="FunFam" id="3.40.50.2300:FF:000289">
    <property type="entry name" value="Osmosensing histidine protein kinase SLN1"/>
    <property type="match status" value="1"/>
</dbReference>
<dbReference type="EC" id="2.7.13.3" evidence="3"/>
<dbReference type="PROSITE" id="PS50110">
    <property type="entry name" value="RESPONSE_REGULATORY"/>
    <property type="match status" value="1"/>
</dbReference>
<comment type="catalytic activity">
    <reaction evidence="1">
        <text>ATP + protein L-histidine = ADP + protein N-phospho-L-histidine.</text>
        <dbReference type="EC" id="2.7.13.3"/>
    </reaction>
</comment>
<dbReference type="CDD" id="cd16922">
    <property type="entry name" value="HATPase_EvgS-ArcB-TorS-like"/>
    <property type="match status" value="1"/>
</dbReference>
<dbReference type="PRINTS" id="PR00344">
    <property type="entry name" value="BCTRLSENSOR"/>
</dbReference>
<evidence type="ECO:0000313" key="20">
    <source>
        <dbReference type="Proteomes" id="UP000016933"/>
    </source>
</evidence>
<dbReference type="Proteomes" id="UP000016933">
    <property type="component" value="Unassembled WGS sequence"/>
</dbReference>
<dbReference type="PANTHER" id="PTHR43047:SF72">
    <property type="entry name" value="OSMOSENSING HISTIDINE PROTEIN KINASE SLN1"/>
    <property type="match status" value="1"/>
</dbReference>
<reference evidence="19 20" key="2">
    <citation type="journal article" date="2012" name="PLoS Pathog.">
        <title>Diverse lifestyles and strategies of plant pathogenesis encoded in the genomes of eighteen Dothideomycetes fungi.</title>
        <authorList>
            <person name="Ohm R.A."/>
            <person name="Feau N."/>
            <person name="Henrissat B."/>
            <person name="Schoch C.L."/>
            <person name="Horwitz B.A."/>
            <person name="Barry K.W."/>
            <person name="Condon B.J."/>
            <person name="Copeland A.C."/>
            <person name="Dhillon B."/>
            <person name="Glaser F."/>
            <person name="Hesse C.N."/>
            <person name="Kosti I."/>
            <person name="LaButti K."/>
            <person name="Lindquist E.A."/>
            <person name="Lucas S."/>
            <person name="Salamov A.A."/>
            <person name="Bradshaw R.E."/>
            <person name="Ciuffetti L."/>
            <person name="Hamelin R.C."/>
            <person name="Kema G.H.J."/>
            <person name="Lawrence C."/>
            <person name="Scott J.A."/>
            <person name="Spatafora J.W."/>
            <person name="Turgeon B.G."/>
            <person name="de Wit P.J.G.M."/>
            <person name="Zhong S."/>
            <person name="Goodwin S.B."/>
            <person name="Grigoriev I.V."/>
        </authorList>
    </citation>
    <scope>NUCLEOTIDE SEQUENCE [LARGE SCALE GENOMIC DNA]</scope>
    <source>
        <strain evidence="20">NZE10 / CBS 128990</strain>
    </source>
</reference>
<evidence type="ECO:0000256" key="8">
    <source>
        <dbReference type="ARBA" id="ARBA00022777"/>
    </source>
</evidence>
<dbReference type="OrthoDB" id="60033at2759"/>
<dbReference type="InterPro" id="IPR001789">
    <property type="entry name" value="Sig_transdc_resp-reg_receiver"/>
</dbReference>
<dbReference type="SMART" id="SM00388">
    <property type="entry name" value="HisKA"/>
    <property type="match status" value="1"/>
</dbReference>
<evidence type="ECO:0000256" key="11">
    <source>
        <dbReference type="ARBA" id="ARBA00023012"/>
    </source>
</evidence>
<feature type="domain" description="Histidine kinase" evidence="17">
    <location>
        <begin position="562"/>
        <end position="849"/>
    </location>
</feature>
<evidence type="ECO:0000313" key="19">
    <source>
        <dbReference type="EMBL" id="EME40174.1"/>
    </source>
</evidence>
<keyword evidence="5" id="KW-0808">Transferase</keyword>
<dbReference type="OMA" id="MRTHNEM"/>
<evidence type="ECO:0000256" key="4">
    <source>
        <dbReference type="ARBA" id="ARBA00022553"/>
    </source>
</evidence>
<keyword evidence="4 14" id="KW-0597">Phosphoprotein</keyword>
<dbReference type="InterPro" id="IPR011006">
    <property type="entry name" value="CheY-like_superfamily"/>
</dbReference>
<reference evidence="20" key="1">
    <citation type="journal article" date="2012" name="PLoS Genet.">
        <title>The genomes of the fungal plant pathogens Cladosporium fulvum and Dothistroma septosporum reveal adaptation to different hosts and lifestyles but also signatures of common ancestry.</title>
        <authorList>
            <person name="de Wit P.J.G.M."/>
            <person name="van der Burgt A."/>
            <person name="Oekmen B."/>
            <person name="Stergiopoulos I."/>
            <person name="Abd-Elsalam K.A."/>
            <person name="Aerts A.L."/>
            <person name="Bahkali A.H."/>
            <person name="Beenen H.G."/>
            <person name="Chettri P."/>
            <person name="Cox M.P."/>
            <person name="Datema E."/>
            <person name="de Vries R.P."/>
            <person name="Dhillon B."/>
            <person name="Ganley A.R."/>
            <person name="Griffiths S.A."/>
            <person name="Guo Y."/>
            <person name="Hamelin R.C."/>
            <person name="Henrissat B."/>
            <person name="Kabir M.S."/>
            <person name="Jashni M.K."/>
            <person name="Kema G."/>
            <person name="Klaubauf S."/>
            <person name="Lapidus A."/>
            <person name="Levasseur A."/>
            <person name="Lindquist E."/>
            <person name="Mehrabi R."/>
            <person name="Ohm R.A."/>
            <person name="Owen T.J."/>
            <person name="Salamov A."/>
            <person name="Schwelm A."/>
            <person name="Schijlen E."/>
            <person name="Sun H."/>
            <person name="van den Burg H.A."/>
            <person name="van Ham R.C.H.J."/>
            <person name="Zhang S."/>
            <person name="Goodwin S.B."/>
            <person name="Grigoriev I.V."/>
            <person name="Collemare J."/>
            <person name="Bradshaw R.E."/>
        </authorList>
    </citation>
    <scope>NUCLEOTIDE SEQUENCE [LARGE SCALE GENOMIC DNA]</scope>
    <source>
        <strain evidence="20">NZE10 / CBS 128990</strain>
    </source>
</reference>
<keyword evidence="20" id="KW-1185">Reference proteome</keyword>
<evidence type="ECO:0000256" key="13">
    <source>
        <dbReference type="ARBA" id="ARBA00023180"/>
    </source>
</evidence>